<dbReference type="SUPFAM" id="SSF110942">
    <property type="entry name" value="HSP90 C-terminal domain"/>
    <property type="match status" value="1"/>
</dbReference>
<dbReference type="HAMAP" id="MF_00505">
    <property type="entry name" value="HSP90"/>
    <property type="match status" value="1"/>
</dbReference>
<dbReference type="STRING" id="553218.CAMRE0001_0488"/>
<feature type="binding site" evidence="9">
    <location>
        <position position="98"/>
    </location>
    <ligand>
        <name>ATP</name>
        <dbReference type="ChEBI" id="CHEBI:30616"/>
    </ligand>
</feature>
<evidence type="ECO:0000259" key="10">
    <source>
        <dbReference type="SMART" id="SM00387"/>
    </source>
</evidence>
<accession>B9D2W6</accession>
<dbReference type="PRINTS" id="PR00775">
    <property type="entry name" value="HEATSHOCK90"/>
</dbReference>
<evidence type="ECO:0000313" key="11">
    <source>
        <dbReference type="EMBL" id="EEF13632.1"/>
    </source>
</evidence>
<dbReference type="Gene3D" id="3.30.230.80">
    <property type="match status" value="1"/>
</dbReference>
<dbReference type="SUPFAM" id="SSF55874">
    <property type="entry name" value="ATPase domain of HSP90 chaperone/DNA topoisomerase II/histidine kinase"/>
    <property type="match status" value="1"/>
</dbReference>
<feature type="binding site" evidence="9">
    <location>
        <position position="351"/>
    </location>
    <ligand>
        <name>ATP</name>
        <dbReference type="ChEBI" id="CHEBI:30616"/>
    </ligand>
</feature>
<feature type="binding site" evidence="9">
    <location>
        <position position="93"/>
    </location>
    <ligand>
        <name>ATP</name>
        <dbReference type="ChEBI" id="CHEBI:30616"/>
    </ligand>
</feature>
<sequence>MCYNLLKILKTKDEKMSEKFEFQTEVNELLNLMIHSLYSNKEIFLRELISNASDALDKLNYLCLTDDAYKSLSYSPRIDIKIDKDKKTLTISDNGIGMDKEGLINNLGTIARSGTKGFLDKLSGQAKKDSALIGQFGVGFYSAFMVADKIEVVSKKALGEEAFMWSSDAKTYEISPAQKDSHGTSITLYLKDDEFAESYRIENIVKKYSNHIPYAIFADKEEYVPPKEGEKEGSYETKNVQINKASALWKMSKSALKDADYNDFYKQISHDSEDPLLYVHTKAEGKIEYTTLFFVPASEPFDLFRVDYQSGVKLYVKSVFISDDAKEMLPPYLRFVRGIIDVEDLPLNVSREILQENSIMRSVKEQSVKKILGELAKLKEKDREKYIKFYKIFGKVIKEGLYGFSSEKEQILDLCLFKSSKREGLVSLKEYKDAMKEGQKSIYYISGNNETMLRNSPLLESFKAEGIEVLIMDEEIDSIVMPMVQDYDKTPIKAVNHTDIDAEIKPEKCQADEGKFAALLTKMKEILKDEVKDVKLSSRLSESAAVIVYDKNDPDYATQMMLKQMGHNAGKILPILEINPKHELFEKLSQNEAMIYDAAELLLDMAKLNEGVAIDDPSAFSKKLTKILLKAI</sequence>
<dbReference type="NCBIfam" id="NF003555">
    <property type="entry name" value="PRK05218.1"/>
    <property type="match status" value="1"/>
</dbReference>
<dbReference type="GO" id="GO:0140662">
    <property type="term" value="F:ATP-dependent protein folding chaperone"/>
    <property type="evidence" value="ECO:0007669"/>
    <property type="project" value="InterPro"/>
</dbReference>
<evidence type="ECO:0000256" key="4">
    <source>
        <dbReference type="ARBA" id="ARBA00022741"/>
    </source>
</evidence>
<dbReference type="PIRSF" id="PIRSF002583">
    <property type="entry name" value="Hsp90"/>
    <property type="match status" value="1"/>
</dbReference>
<comment type="similarity">
    <text evidence="2 8">Belongs to the heat shock protein 90 family.</text>
</comment>
<dbReference type="GO" id="GO:0051082">
    <property type="term" value="F:unfolded protein binding"/>
    <property type="evidence" value="ECO:0007669"/>
    <property type="project" value="UniProtKB-UniRule"/>
</dbReference>
<evidence type="ECO:0000256" key="8">
    <source>
        <dbReference type="HAMAP-Rule" id="MF_00505"/>
    </source>
</evidence>
<keyword evidence="12" id="KW-1185">Reference proteome</keyword>
<dbReference type="InterPro" id="IPR003594">
    <property type="entry name" value="HATPase_dom"/>
</dbReference>
<dbReference type="InterPro" id="IPR020568">
    <property type="entry name" value="Ribosomal_Su5_D2-typ_SF"/>
</dbReference>
<dbReference type="SUPFAM" id="SSF54211">
    <property type="entry name" value="Ribosomal protein S5 domain 2-like"/>
    <property type="match status" value="1"/>
</dbReference>
<keyword evidence="4 8" id="KW-0547">Nucleotide-binding</keyword>
<dbReference type="InterPro" id="IPR001404">
    <property type="entry name" value="Hsp90_fam"/>
</dbReference>
<feature type="region of interest" description="A; substrate-binding" evidence="8">
    <location>
        <begin position="1"/>
        <end position="351"/>
    </location>
</feature>
<feature type="region of interest" description="C" evidence="8">
    <location>
        <begin position="561"/>
        <end position="632"/>
    </location>
</feature>
<evidence type="ECO:0000256" key="9">
    <source>
        <dbReference type="PIRSR" id="PIRSR002583-1"/>
    </source>
</evidence>
<evidence type="ECO:0000256" key="2">
    <source>
        <dbReference type="ARBA" id="ARBA00008239"/>
    </source>
</evidence>
<evidence type="ECO:0000313" key="12">
    <source>
        <dbReference type="Proteomes" id="UP000003082"/>
    </source>
</evidence>
<feature type="binding site" evidence="9">
    <location>
        <position position="106"/>
    </location>
    <ligand>
        <name>ATP</name>
        <dbReference type="ChEBI" id="CHEBI:30616"/>
    </ligand>
</feature>
<comment type="caution">
    <text evidence="11">The sequence shown here is derived from an EMBL/GenBank/DDBJ whole genome shotgun (WGS) entry which is preliminary data.</text>
</comment>
<comment type="function">
    <text evidence="8">Molecular chaperone. Has ATPase activity.</text>
</comment>
<dbReference type="Proteomes" id="UP000003082">
    <property type="component" value="Unassembled WGS sequence"/>
</dbReference>
<evidence type="ECO:0000256" key="3">
    <source>
        <dbReference type="ARBA" id="ARBA00022490"/>
    </source>
</evidence>
<dbReference type="Pfam" id="PF00183">
    <property type="entry name" value="HSP90"/>
    <property type="match status" value="1"/>
</dbReference>
<dbReference type="GO" id="GO:0005737">
    <property type="term" value="C:cytoplasm"/>
    <property type="evidence" value="ECO:0007669"/>
    <property type="project" value="UniProtKB-SubCell"/>
</dbReference>
<gene>
    <name evidence="8" type="primary">htpG</name>
    <name evidence="11" type="ORF">CAMRE0001_0488</name>
</gene>
<name>B9D2W6_CAMRE</name>
<dbReference type="InterPro" id="IPR019805">
    <property type="entry name" value="Heat_shock_protein_90_CS"/>
</dbReference>
<dbReference type="EMBL" id="ACFU01000016">
    <property type="protein sequence ID" value="EEF13632.1"/>
    <property type="molecule type" value="Genomic_DNA"/>
</dbReference>
<comment type="caution">
    <text evidence="8">Lacks conserved residue(s) required for the propagation of feature annotation.</text>
</comment>
<proteinExistence type="inferred from homology"/>
<protein>
    <recommendedName>
        <fullName evidence="8">Chaperone protein HtpG</fullName>
    </recommendedName>
    <alternativeName>
        <fullName evidence="8">Heat shock protein HtpG</fullName>
    </alternativeName>
    <alternativeName>
        <fullName evidence="8">High temperature protein G</fullName>
    </alternativeName>
</protein>
<dbReference type="PANTHER" id="PTHR11528">
    <property type="entry name" value="HEAT SHOCK PROTEIN 90 FAMILY MEMBER"/>
    <property type="match status" value="1"/>
</dbReference>
<feature type="binding site" evidence="9">
    <location>
        <position position="184"/>
    </location>
    <ligand>
        <name>ATP</name>
        <dbReference type="ChEBI" id="CHEBI:30616"/>
    </ligand>
</feature>
<evidence type="ECO:0000256" key="7">
    <source>
        <dbReference type="ARBA" id="ARBA00023186"/>
    </source>
</evidence>
<evidence type="ECO:0000256" key="6">
    <source>
        <dbReference type="ARBA" id="ARBA00023016"/>
    </source>
</evidence>
<dbReference type="Gene3D" id="3.30.565.10">
    <property type="entry name" value="Histidine kinase-like ATPase, C-terminal domain"/>
    <property type="match status" value="1"/>
</dbReference>
<dbReference type="Gene3D" id="3.40.50.11260">
    <property type="match status" value="1"/>
</dbReference>
<evidence type="ECO:0000256" key="1">
    <source>
        <dbReference type="ARBA" id="ARBA00004496"/>
    </source>
</evidence>
<organism evidence="11 12">
    <name type="scientific">Campylobacter rectus RM3267</name>
    <dbReference type="NCBI Taxonomy" id="553218"/>
    <lineage>
        <taxon>Bacteria</taxon>
        <taxon>Pseudomonadati</taxon>
        <taxon>Campylobacterota</taxon>
        <taxon>Epsilonproteobacteria</taxon>
        <taxon>Campylobacterales</taxon>
        <taxon>Campylobacteraceae</taxon>
        <taxon>Campylobacter</taxon>
    </lineage>
</organism>
<feature type="binding site" evidence="9">
    <location>
        <begin position="113"/>
        <end position="114"/>
    </location>
    <ligand>
        <name>ATP</name>
        <dbReference type="ChEBI" id="CHEBI:30616"/>
    </ligand>
</feature>
<keyword evidence="5 8" id="KW-0067">ATP-binding</keyword>
<dbReference type="Pfam" id="PF13589">
    <property type="entry name" value="HATPase_c_3"/>
    <property type="match status" value="1"/>
</dbReference>
<dbReference type="CDD" id="cd16927">
    <property type="entry name" value="HATPase_Hsp90-like"/>
    <property type="match status" value="1"/>
</dbReference>
<dbReference type="GO" id="GO:0016887">
    <property type="term" value="F:ATP hydrolysis activity"/>
    <property type="evidence" value="ECO:0007669"/>
    <property type="project" value="InterPro"/>
</dbReference>
<comment type="subcellular location">
    <subcellularLocation>
        <location evidence="1 8">Cytoplasm</location>
    </subcellularLocation>
</comment>
<dbReference type="GO" id="GO:0005524">
    <property type="term" value="F:ATP binding"/>
    <property type="evidence" value="ECO:0007669"/>
    <property type="project" value="UniProtKB-UniRule"/>
</dbReference>
<dbReference type="PROSITE" id="PS00298">
    <property type="entry name" value="HSP90"/>
    <property type="match status" value="1"/>
</dbReference>
<dbReference type="Gene3D" id="1.20.120.790">
    <property type="entry name" value="Heat shock protein 90, C-terminal domain"/>
    <property type="match status" value="1"/>
</dbReference>
<dbReference type="InterPro" id="IPR037196">
    <property type="entry name" value="HSP90_C"/>
</dbReference>
<dbReference type="eggNOG" id="COG0326">
    <property type="taxonomic scope" value="Bacteria"/>
</dbReference>
<dbReference type="InterPro" id="IPR036890">
    <property type="entry name" value="HATPase_C_sf"/>
</dbReference>
<comment type="subunit">
    <text evidence="8">Homodimer.</text>
</comment>
<feature type="binding site" evidence="9">
    <location>
        <begin position="135"/>
        <end position="140"/>
    </location>
    <ligand>
        <name>ATP</name>
        <dbReference type="ChEBI" id="CHEBI:30616"/>
    </ligand>
</feature>
<feature type="binding site" evidence="9">
    <location>
        <position position="47"/>
    </location>
    <ligand>
        <name>ATP</name>
        <dbReference type="ChEBI" id="CHEBI:30616"/>
    </ligand>
</feature>
<dbReference type="FunFam" id="3.30.565.10:FF:000009">
    <property type="entry name" value="Molecular chaperone HtpG"/>
    <property type="match status" value="1"/>
</dbReference>
<dbReference type="SMART" id="SM00387">
    <property type="entry name" value="HATPase_c"/>
    <property type="match status" value="1"/>
</dbReference>
<keyword evidence="6 8" id="KW-0346">Stress response</keyword>
<dbReference type="AlphaFoldDB" id="B9D2W6"/>
<reference evidence="11 12" key="1">
    <citation type="submission" date="2008-08" db="EMBL/GenBank/DDBJ databases">
        <authorList>
            <person name="Madupu R."/>
            <person name="Durkin A.S."/>
            <person name="Torralba M."/>
            <person name="Methe B."/>
            <person name="Sutton G.G."/>
            <person name="Strausberg R.L."/>
            <person name="Nelson K.E."/>
        </authorList>
    </citation>
    <scope>NUCLEOTIDE SEQUENCE [LARGE SCALE GENOMIC DNA]</scope>
    <source>
        <strain evidence="11 12">RM3267</strain>
    </source>
</reference>
<feature type="binding site" evidence="9">
    <location>
        <position position="51"/>
    </location>
    <ligand>
        <name>ATP</name>
        <dbReference type="ChEBI" id="CHEBI:30616"/>
    </ligand>
</feature>
<keyword evidence="3 8" id="KW-0963">Cytoplasm</keyword>
<feature type="domain" description="Histidine kinase/HSP90-like ATPase" evidence="10">
    <location>
        <begin position="40"/>
        <end position="194"/>
    </location>
</feature>
<evidence type="ECO:0000256" key="5">
    <source>
        <dbReference type="ARBA" id="ARBA00022840"/>
    </source>
</evidence>
<dbReference type="InterPro" id="IPR020575">
    <property type="entry name" value="Hsp90_N"/>
</dbReference>
<keyword evidence="7 8" id="KW-0143">Chaperone</keyword>